<gene>
    <name evidence="1" type="ORF">GPUH_LOCUS10080</name>
</gene>
<organism evidence="1 2">
    <name type="scientific">Gongylonema pulchrum</name>
    <dbReference type="NCBI Taxonomy" id="637853"/>
    <lineage>
        <taxon>Eukaryota</taxon>
        <taxon>Metazoa</taxon>
        <taxon>Ecdysozoa</taxon>
        <taxon>Nematoda</taxon>
        <taxon>Chromadorea</taxon>
        <taxon>Rhabditida</taxon>
        <taxon>Spirurina</taxon>
        <taxon>Spiruromorpha</taxon>
        <taxon>Spiruroidea</taxon>
        <taxon>Gongylonematidae</taxon>
        <taxon>Gongylonema</taxon>
    </lineage>
</organism>
<proteinExistence type="predicted"/>
<evidence type="ECO:0000313" key="1">
    <source>
        <dbReference type="EMBL" id="VDK81640.1"/>
    </source>
</evidence>
<evidence type="ECO:0000313" key="2">
    <source>
        <dbReference type="Proteomes" id="UP000271098"/>
    </source>
</evidence>
<protein>
    <submittedName>
        <fullName evidence="1">Uncharacterized protein</fullName>
    </submittedName>
</protein>
<sequence>MESSVSTDSNNRDFRYGFFLCYFPDKAISSDDKTDEKENWSRAVQCEIDEKYSCLTGADCSHKLGAVEMRFHIQQQKATDSVGREYLPPHVSQCSEWGRVRFFLTIFVTPFKMLAASA</sequence>
<accession>A0A3P6TR94</accession>
<dbReference type="Proteomes" id="UP000271098">
    <property type="component" value="Unassembled WGS sequence"/>
</dbReference>
<reference evidence="1 2" key="1">
    <citation type="submission" date="2018-11" db="EMBL/GenBank/DDBJ databases">
        <authorList>
            <consortium name="Pathogen Informatics"/>
        </authorList>
    </citation>
    <scope>NUCLEOTIDE SEQUENCE [LARGE SCALE GENOMIC DNA]</scope>
</reference>
<dbReference type="AlphaFoldDB" id="A0A3P6TR94"/>
<name>A0A3P6TR94_9BILA</name>
<dbReference type="EMBL" id="UYRT01036268">
    <property type="protein sequence ID" value="VDK81640.1"/>
    <property type="molecule type" value="Genomic_DNA"/>
</dbReference>
<keyword evidence="2" id="KW-1185">Reference proteome</keyword>